<evidence type="ECO:0000313" key="2">
    <source>
        <dbReference type="Proteomes" id="UP001519460"/>
    </source>
</evidence>
<reference evidence="1 2" key="1">
    <citation type="journal article" date="2023" name="Sci. Data">
        <title>Genome assembly of the Korean intertidal mud-creeper Batillaria attramentaria.</title>
        <authorList>
            <person name="Patra A.K."/>
            <person name="Ho P.T."/>
            <person name="Jun S."/>
            <person name="Lee S.J."/>
            <person name="Kim Y."/>
            <person name="Won Y.J."/>
        </authorList>
    </citation>
    <scope>NUCLEOTIDE SEQUENCE [LARGE SCALE GENOMIC DNA]</scope>
    <source>
        <strain evidence="1">Wonlab-2016</strain>
    </source>
</reference>
<proteinExistence type="predicted"/>
<dbReference type="EMBL" id="JACVVK020000413">
    <property type="protein sequence ID" value="KAK7475156.1"/>
    <property type="molecule type" value="Genomic_DNA"/>
</dbReference>
<organism evidence="1 2">
    <name type="scientific">Batillaria attramentaria</name>
    <dbReference type="NCBI Taxonomy" id="370345"/>
    <lineage>
        <taxon>Eukaryota</taxon>
        <taxon>Metazoa</taxon>
        <taxon>Spiralia</taxon>
        <taxon>Lophotrochozoa</taxon>
        <taxon>Mollusca</taxon>
        <taxon>Gastropoda</taxon>
        <taxon>Caenogastropoda</taxon>
        <taxon>Sorbeoconcha</taxon>
        <taxon>Cerithioidea</taxon>
        <taxon>Batillariidae</taxon>
        <taxon>Batillaria</taxon>
    </lineage>
</organism>
<dbReference type="Proteomes" id="UP001519460">
    <property type="component" value="Unassembled WGS sequence"/>
</dbReference>
<protein>
    <submittedName>
        <fullName evidence="1">Uncharacterized protein</fullName>
    </submittedName>
</protein>
<dbReference type="AlphaFoldDB" id="A0ABD0JKH4"/>
<sequence length="94" mass="10860">MYIENVPITTDPVFQYASTPNLAYLLRIMQKQVSLHNSYPAVHQAERDMVRSVSGNPGRCQLKLTFLVELSHTWKHSDLGRTLAHTRRQRNVQV</sequence>
<name>A0ABD0JKH4_9CAEN</name>
<gene>
    <name evidence="1" type="ORF">BaRGS_00033557</name>
</gene>
<keyword evidence="2" id="KW-1185">Reference proteome</keyword>
<comment type="caution">
    <text evidence="1">The sequence shown here is derived from an EMBL/GenBank/DDBJ whole genome shotgun (WGS) entry which is preliminary data.</text>
</comment>
<evidence type="ECO:0000313" key="1">
    <source>
        <dbReference type="EMBL" id="KAK7475156.1"/>
    </source>
</evidence>
<accession>A0ABD0JKH4</accession>